<dbReference type="GO" id="GO:0000319">
    <property type="term" value="F:sulfite transmembrane transporter activity"/>
    <property type="evidence" value="ECO:0007669"/>
    <property type="project" value="TreeGrafter"/>
</dbReference>
<keyword evidence="4" id="KW-1003">Cell membrane</keyword>
<protein>
    <submittedName>
        <fullName evidence="10">Transporter</fullName>
    </submittedName>
</protein>
<proteinExistence type="inferred from homology"/>
<dbReference type="PANTHER" id="PTHR31686">
    <property type="match status" value="1"/>
</dbReference>
<comment type="subcellular location">
    <subcellularLocation>
        <location evidence="1">Cell membrane</location>
        <topology evidence="1">Multi-pass membrane protein</topology>
    </subcellularLocation>
</comment>
<evidence type="ECO:0000256" key="7">
    <source>
        <dbReference type="ARBA" id="ARBA00023136"/>
    </source>
</evidence>
<feature type="transmembrane region" description="Helical" evidence="8">
    <location>
        <begin position="257"/>
        <end position="281"/>
    </location>
</feature>
<feature type="transmembrane region" description="Helical" evidence="8">
    <location>
        <begin position="167"/>
        <end position="189"/>
    </location>
</feature>
<keyword evidence="6 8" id="KW-1133">Transmembrane helix</keyword>
<feature type="transmembrane region" description="Helical" evidence="8">
    <location>
        <begin position="65"/>
        <end position="88"/>
    </location>
</feature>
<organism evidence="10 11">
    <name type="scientific">Saitozyma podzolica</name>
    <dbReference type="NCBI Taxonomy" id="1890683"/>
    <lineage>
        <taxon>Eukaryota</taxon>
        <taxon>Fungi</taxon>
        <taxon>Dikarya</taxon>
        <taxon>Basidiomycota</taxon>
        <taxon>Agaricomycotina</taxon>
        <taxon>Tremellomycetes</taxon>
        <taxon>Tremellales</taxon>
        <taxon>Trimorphomycetaceae</taxon>
        <taxon>Saitozyma</taxon>
    </lineage>
</organism>
<dbReference type="OrthoDB" id="1099at2759"/>
<accession>A0A427XPQ1</accession>
<evidence type="ECO:0000259" key="9">
    <source>
        <dbReference type="Pfam" id="PF00248"/>
    </source>
</evidence>
<gene>
    <name evidence="10" type="primary">SSU1_4</name>
    <name evidence="10" type="ORF">EHS25_006981</name>
</gene>
<dbReference type="CDD" id="cd09318">
    <property type="entry name" value="TDT_SSU1"/>
    <property type="match status" value="1"/>
</dbReference>
<evidence type="ECO:0000256" key="5">
    <source>
        <dbReference type="ARBA" id="ARBA00022692"/>
    </source>
</evidence>
<dbReference type="InterPro" id="IPR036812">
    <property type="entry name" value="NAD(P)_OxRdtase_dom_sf"/>
</dbReference>
<dbReference type="Pfam" id="PF00248">
    <property type="entry name" value="Aldo_ket_red"/>
    <property type="match status" value="1"/>
</dbReference>
<dbReference type="PANTHER" id="PTHR31686:SF1">
    <property type="entry name" value="SULFITE EFFLUX PUMP SSU1"/>
    <property type="match status" value="1"/>
</dbReference>
<name>A0A427XPQ1_9TREE</name>
<keyword evidence="11" id="KW-1185">Reference proteome</keyword>
<dbReference type="AlphaFoldDB" id="A0A427XPQ1"/>
<comment type="caution">
    <text evidence="10">The sequence shown here is derived from an EMBL/GenBank/DDBJ whole genome shotgun (WGS) entry which is preliminary data.</text>
</comment>
<evidence type="ECO:0000313" key="10">
    <source>
        <dbReference type="EMBL" id="RSH80812.1"/>
    </source>
</evidence>
<sequence>MGTGITSILVHDLPYNAGWLRRLGDVIFVVNIVVFILLAMGNVVRYARFKGLFASVNNHLVSGMFWGCLPMGFATIVNMVAIVCVPAWGHHWAQTALGLWWIDVVLSILVNFGMIFMMFTRHDHTIETISAAWLLPIVSSVVAAASGGVVSTALAPFDPALARSTVIVSYVVWGTGVPLAMFIITLWIYRSALSGTPTSGAFCSVFLPLGPCGQGSFGIMTLSNVVRTLAYTYDVGLTVTPEGVSCSTSIQRVADAVYAGGMVTGMVLWGLGLCWYILAFAMVLDHVLKNRDFFFLSKFSVGFWAITFPIGVFATATTTLASELHSPAFKVIGTILSVQVALHWLAEKASALLDCWYNLGGRRLDTAAQYGATPEYGAGGSERRLQEAGAGEIFVNDTKVSDSWVHERAFAGENIRKSLDISLVDILFLHHPNRVTPHEHFLKELDTLYREGKFAQLGISNHTAEETDHLCQVNQSPTRLPQVADANGWIKPSIYQGNYSALSRTSESHLFPHSALRSDMCDGVILGASSLRQLEETVQAFAGGPLGEKEVRGFEEMWEMCKEV</sequence>
<dbReference type="InterPro" id="IPR038665">
    <property type="entry name" value="Voltage-dep_anion_channel_sf"/>
</dbReference>
<dbReference type="EMBL" id="RSCD01000032">
    <property type="protein sequence ID" value="RSH80812.1"/>
    <property type="molecule type" value="Genomic_DNA"/>
</dbReference>
<feature type="transmembrane region" description="Helical" evidence="8">
    <location>
        <begin position="100"/>
        <end position="119"/>
    </location>
</feature>
<evidence type="ECO:0000256" key="6">
    <source>
        <dbReference type="ARBA" id="ARBA00022989"/>
    </source>
</evidence>
<feature type="transmembrane region" description="Helical" evidence="8">
    <location>
        <begin position="131"/>
        <end position="155"/>
    </location>
</feature>
<dbReference type="FunFam" id="1.50.10.150:FF:000004">
    <property type="entry name" value="Malic acid transporter"/>
    <property type="match status" value="1"/>
</dbReference>
<dbReference type="InterPro" id="IPR023210">
    <property type="entry name" value="NADP_OxRdtase_dom"/>
</dbReference>
<evidence type="ECO:0000256" key="2">
    <source>
        <dbReference type="ARBA" id="ARBA00008566"/>
    </source>
</evidence>
<dbReference type="Gene3D" id="1.50.10.150">
    <property type="entry name" value="Voltage-dependent anion channel"/>
    <property type="match status" value="1"/>
</dbReference>
<dbReference type="InterPro" id="IPR051629">
    <property type="entry name" value="Sulfite_efflux_TDT"/>
</dbReference>
<evidence type="ECO:0000256" key="3">
    <source>
        <dbReference type="ARBA" id="ARBA00022448"/>
    </source>
</evidence>
<reference evidence="10 11" key="1">
    <citation type="submission" date="2018-11" db="EMBL/GenBank/DDBJ databases">
        <title>Genome sequence of Saitozyma podzolica DSM 27192.</title>
        <authorList>
            <person name="Aliyu H."/>
            <person name="Gorte O."/>
            <person name="Ochsenreither K."/>
        </authorList>
    </citation>
    <scope>NUCLEOTIDE SEQUENCE [LARGE SCALE GENOMIC DNA]</scope>
    <source>
        <strain evidence="10 11">DSM 27192</strain>
    </source>
</reference>
<keyword evidence="3" id="KW-0813">Transport</keyword>
<feature type="transmembrane region" description="Helical" evidence="8">
    <location>
        <begin position="301"/>
        <end position="321"/>
    </location>
</feature>
<comment type="similarity">
    <text evidence="2">Belongs to the tellurite-resistance/dicarboxylate transporter (TDT) family.</text>
</comment>
<dbReference type="Pfam" id="PF03595">
    <property type="entry name" value="SLAC1"/>
    <property type="match status" value="1"/>
</dbReference>
<keyword evidence="5 8" id="KW-0812">Transmembrane</keyword>
<evidence type="ECO:0000313" key="11">
    <source>
        <dbReference type="Proteomes" id="UP000279259"/>
    </source>
</evidence>
<dbReference type="SUPFAM" id="SSF51430">
    <property type="entry name" value="NAD(P)-linked oxidoreductase"/>
    <property type="match status" value="1"/>
</dbReference>
<evidence type="ECO:0000256" key="4">
    <source>
        <dbReference type="ARBA" id="ARBA00022475"/>
    </source>
</evidence>
<dbReference type="GO" id="GO:0005886">
    <property type="term" value="C:plasma membrane"/>
    <property type="evidence" value="ECO:0007669"/>
    <property type="project" value="UniProtKB-SubCell"/>
</dbReference>
<feature type="domain" description="NADP-dependent oxidoreductase" evidence="9">
    <location>
        <begin position="347"/>
        <end position="513"/>
    </location>
</feature>
<evidence type="ECO:0000256" key="1">
    <source>
        <dbReference type="ARBA" id="ARBA00004651"/>
    </source>
</evidence>
<feature type="transmembrane region" description="Helical" evidence="8">
    <location>
        <begin position="26"/>
        <end position="44"/>
    </location>
</feature>
<keyword evidence="7 8" id="KW-0472">Membrane</keyword>
<dbReference type="Proteomes" id="UP000279259">
    <property type="component" value="Unassembled WGS sequence"/>
</dbReference>
<dbReference type="InterPro" id="IPR004695">
    <property type="entry name" value="SLAC1/Mae1/Ssu1/TehA"/>
</dbReference>
<evidence type="ECO:0000256" key="8">
    <source>
        <dbReference type="SAM" id="Phobius"/>
    </source>
</evidence>